<dbReference type="PANTHER" id="PTHR31865:SF22">
    <property type="entry name" value="DUF1685 FAMILY PROTEIN"/>
    <property type="match status" value="1"/>
</dbReference>
<protein>
    <submittedName>
        <fullName evidence="2">Uncharacterized protein</fullName>
    </submittedName>
</protein>
<proteinExistence type="predicted"/>
<evidence type="ECO:0000313" key="3">
    <source>
        <dbReference type="Proteomes" id="UP001163823"/>
    </source>
</evidence>
<accession>A0AAD7KUG9</accession>
<gene>
    <name evidence="2" type="ORF">O6P43_031032</name>
</gene>
<feature type="region of interest" description="Disordered" evidence="1">
    <location>
        <begin position="30"/>
        <end position="49"/>
    </location>
</feature>
<dbReference type="EMBL" id="JARAOO010000013">
    <property type="protein sequence ID" value="KAJ7946057.1"/>
    <property type="molecule type" value="Genomic_DNA"/>
</dbReference>
<dbReference type="Proteomes" id="UP001163823">
    <property type="component" value="Chromosome 13"/>
</dbReference>
<dbReference type="PANTHER" id="PTHR31865">
    <property type="entry name" value="OSJNBA0071G03.3 PROTEIN"/>
    <property type="match status" value="1"/>
</dbReference>
<dbReference type="KEGG" id="qsa:O6P43_031032"/>
<evidence type="ECO:0000256" key="1">
    <source>
        <dbReference type="SAM" id="MobiDB-lite"/>
    </source>
</evidence>
<organism evidence="2 3">
    <name type="scientific">Quillaja saponaria</name>
    <name type="common">Soap bark tree</name>
    <dbReference type="NCBI Taxonomy" id="32244"/>
    <lineage>
        <taxon>Eukaryota</taxon>
        <taxon>Viridiplantae</taxon>
        <taxon>Streptophyta</taxon>
        <taxon>Embryophyta</taxon>
        <taxon>Tracheophyta</taxon>
        <taxon>Spermatophyta</taxon>
        <taxon>Magnoliopsida</taxon>
        <taxon>eudicotyledons</taxon>
        <taxon>Gunneridae</taxon>
        <taxon>Pentapetalae</taxon>
        <taxon>rosids</taxon>
        <taxon>fabids</taxon>
        <taxon>Fabales</taxon>
        <taxon>Quillajaceae</taxon>
        <taxon>Quillaja</taxon>
    </lineage>
</organism>
<evidence type="ECO:0000313" key="2">
    <source>
        <dbReference type="EMBL" id="KAJ7946057.1"/>
    </source>
</evidence>
<comment type="caution">
    <text evidence="2">The sequence shown here is derived from an EMBL/GenBank/DDBJ whole genome shotgun (WGS) entry which is preliminary data.</text>
</comment>
<feature type="region of interest" description="Disordered" evidence="1">
    <location>
        <begin position="95"/>
        <end position="120"/>
    </location>
</feature>
<dbReference type="AlphaFoldDB" id="A0AAD7KUG9"/>
<dbReference type="Pfam" id="PF07939">
    <property type="entry name" value="DUF1685"/>
    <property type="match status" value="1"/>
</dbReference>
<keyword evidence="3" id="KW-1185">Reference proteome</keyword>
<reference evidence="2" key="1">
    <citation type="journal article" date="2023" name="Science">
        <title>Elucidation of the pathway for biosynthesis of saponin adjuvants from the soapbark tree.</title>
        <authorList>
            <person name="Reed J."/>
            <person name="Orme A."/>
            <person name="El-Demerdash A."/>
            <person name="Owen C."/>
            <person name="Martin L.B.B."/>
            <person name="Misra R.C."/>
            <person name="Kikuchi S."/>
            <person name="Rejzek M."/>
            <person name="Martin A.C."/>
            <person name="Harkess A."/>
            <person name="Leebens-Mack J."/>
            <person name="Louveau T."/>
            <person name="Stephenson M.J."/>
            <person name="Osbourn A."/>
        </authorList>
    </citation>
    <scope>NUCLEOTIDE SEQUENCE</scope>
    <source>
        <strain evidence="2">S10</strain>
    </source>
</reference>
<feature type="compositionally biased region" description="Low complexity" evidence="1">
    <location>
        <begin position="96"/>
        <end position="118"/>
    </location>
</feature>
<name>A0AAD7KUG9_QUISA</name>
<sequence length="157" mass="17551">MSKSPHGPARPLYKQQSWSPDILREEAWQRRKGNNAAQGRHRLSKSLSEDDLEELKACIELGFGFGFDSPEIDPKLVDTIPALEFYHAVNKQYNQSLSRSSSSSSLISDGDSRSPSSIFYPGDDSELIKTRLKQWAQVVACAVRESSSSSYQPDQVN</sequence>
<dbReference type="InterPro" id="IPR012881">
    <property type="entry name" value="DUF1685"/>
</dbReference>